<evidence type="ECO:0000313" key="2">
    <source>
        <dbReference type="EMBL" id="GAH73665.1"/>
    </source>
</evidence>
<comment type="caution">
    <text evidence="2">The sequence shown here is derived from an EMBL/GenBank/DDBJ whole genome shotgun (WGS) entry which is preliminary data.</text>
</comment>
<dbReference type="PANTHER" id="PTHR46313">
    <property type="match status" value="1"/>
</dbReference>
<dbReference type="AlphaFoldDB" id="X1IWN3"/>
<dbReference type="InterPro" id="IPR036188">
    <property type="entry name" value="FAD/NAD-bd_sf"/>
</dbReference>
<reference evidence="2" key="1">
    <citation type="journal article" date="2014" name="Front. Microbiol.">
        <title>High frequency of phylogenetically diverse reductive dehalogenase-homologous genes in deep subseafloor sedimentary metagenomes.</title>
        <authorList>
            <person name="Kawai M."/>
            <person name="Futagami T."/>
            <person name="Toyoda A."/>
            <person name="Takaki Y."/>
            <person name="Nishi S."/>
            <person name="Hori S."/>
            <person name="Arai W."/>
            <person name="Tsubouchi T."/>
            <person name="Morono Y."/>
            <person name="Uchiyama I."/>
            <person name="Ito T."/>
            <person name="Fujiyama A."/>
            <person name="Inagaki F."/>
            <person name="Takami H."/>
        </authorList>
    </citation>
    <scope>NUCLEOTIDE SEQUENCE</scope>
    <source>
        <strain evidence="2">Expedition CK06-06</strain>
    </source>
</reference>
<feature type="non-terminal residue" evidence="2">
    <location>
        <position position="1"/>
    </location>
</feature>
<name>X1IWN3_9ZZZZ</name>
<dbReference type="Gene3D" id="3.50.50.60">
    <property type="entry name" value="FAD/NAD(P)-binding domain"/>
    <property type="match status" value="2"/>
</dbReference>
<dbReference type="Pfam" id="PF01593">
    <property type="entry name" value="Amino_oxidase"/>
    <property type="match status" value="1"/>
</dbReference>
<dbReference type="EMBL" id="BARU01031348">
    <property type="protein sequence ID" value="GAH73665.1"/>
    <property type="molecule type" value="Genomic_DNA"/>
</dbReference>
<feature type="domain" description="Amine oxidase" evidence="1">
    <location>
        <begin position="2"/>
        <end position="262"/>
    </location>
</feature>
<dbReference type="PANTHER" id="PTHR46313:SF3">
    <property type="entry name" value="PROLYCOPENE ISOMERASE, CHLOROPLASTIC"/>
    <property type="match status" value="1"/>
</dbReference>
<gene>
    <name evidence="2" type="ORF">S03H2_49601</name>
</gene>
<dbReference type="GO" id="GO:0016491">
    <property type="term" value="F:oxidoreductase activity"/>
    <property type="evidence" value="ECO:0007669"/>
    <property type="project" value="InterPro"/>
</dbReference>
<dbReference type="SUPFAM" id="SSF51905">
    <property type="entry name" value="FAD/NAD(P)-binding domain"/>
    <property type="match status" value="1"/>
</dbReference>
<feature type="non-terminal residue" evidence="2">
    <location>
        <position position="263"/>
    </location>
</feature>
<dbReference type="GO" id="GO:0016116">
    <property type="term" value="P:carotenoid metabolic process"/>
    <property type="evidence" value="ECO:0007669"/>
    <property type="project" value="InterPro"/>
</dbReference>
<accession>X1IWN3</accession>
<proteinExistence type="predicted"/>
<protein>
    <recommendedName>
        <fullName evidence="1">Amine oxidase domain-containing protein</fullName>
    </recommendedName>
</protein>
<sequence>TSAAYLVKNGHKVTIFEQFNQIGGVTASFEKDGYKWDLGQLLLEGIGAGEPVGDVLKELEVLDQIEVIKDDRTYVFPDFEIKKPEKYEGLKWRMDKLRKFFPEDAKGLSKYWKYYLRFMKLMTIARKMEKAKGIRKFGYKISLLLTLLPLITKKNWSAQKLMDHLFKSKKLQSIFISILADFFVKPTQFIGLGVFALNPEPFYDKRMPKKLTKKSEHLHLFNVLGGIGSLIDALSKIIQQKGGKILTNSLVSKIIVDNNKVTG</sequence>
<organism evidence="2">
    <name type="scientific">marine sediment metagenome</name>
    <dbReference type="NCBI Taxonomy" id="412755"/>
    <lineage>
        <taxon>unclassified sequences</taxon>
        <taxon>metagenomes</taxon>
        <taxon>ecological metagenomes</taxon>
    </lineage>
</organism>
<dbReference type="InterPro" id="IPR045892">
    <property type="entry name" value="CrtISO-like"/>
</dbReference>
<dbReference type="InterPro" id="IPR002937">
    <property type="entry name" value="Amino_oxidase"/>
</dbReference>
<evidence type="ECO:0000259" key="1">
    <source>
        <dbReference type="Pfam" id="PF01593"/>
    </source>
</evidence>